<reference evidence="1 2" key="1">
    <citation type="submission" date="2019-03" db="EMBL/GenBank/DDBJ databases">
        <title>Genomic Encyclopedia of Type Strains, Phase IV (KMG-IV): sequencing the most valuable type-strain genomes for metagenomic binning, comparative biology and taxonomic classification.</title>
        <authorList>
            <person name="Goeker M."/>
        </authorList>
    </citation>
    <scope>NUCLEOTIDE SEQUENCE [LARGE SCALE GENOMIC DNA]</scope>
    <source>
        <strain evidence="1 2">DSM 22362</strain>
    </source>
</reference>
<sequence length="31" mass="3648">MQVLDMFVVIFARNEKGKQIINMIVLASYFE</sequence>
<name>A0A4R3W2J1_9SPHI</name>
<accession>A0A4R3W2J1</accession>
<dbReference type="Proteomes" id="UP000295197">
    <property type="component" value="Unassembled WGS sequence"/>
</dbReference>
<proteinExistence type="predicted"/>
<keyword evidence="2" id="KW-1185">Reference proteome</keyword>
<protein>
    <submittedName>
        <fullName evidence="1">Uncharacterized protein</fullName>
    </submittedName>
</protein>
<dbReference type="EMBL" id="SMBZ01000002">
    <property type="protein sequence ID" value="TCV20330.1"/>
    <property type="molecule type" value="Genomic_DNA"/>
</dbReference>
<evidence type="ECO:0000313" key="1">
    <source>
        <dbReference type="EMBL" id="TCV20330.1"/>
    </source>
</evidence>
<dbReference type="AlphaFoldDB" id="A0A4R3W2J1"/>
<comment type="caution">
    <text evidence="1">The sequence shown here is derived from an EMBL/GenBank/DDBJ whole genome shotgun (WGS) entry which is preliminary data.</text>
</comment>
<organism evidence="1 2">
    <name type="scientific">Sphingobacterium alimentarium</name>
    <dbReference type="NCBI Taxonomy" id="797292"/>
    <lineage>
        <taxon>Bacteria</taxon>
        <taxon>Pseudomonadati</taxon>
        <taxon>Bacteroidota</taxon>
        <taxon>Sphingobacteriia</taxon>
        <taxon>Sphingobacteriales</taxon>
        <taxon>Sphingobacteriaceae</taxon>
        <taxon>Sphingobacterium</taxon>
    </lineage>
</organism>
<gene>
    <name evidence="1" type="ORF">EDC17_100237</name>
</gene>
<evidence type="ECO:0000313" key="2">
    <source>
        <dbReference type="Proteomes" id="UP000295197"/>
    </source>
</evidence>